<evidence type="ECO:0000256" key="1">
    <source>
        <dbReference type="SAM" id="SignalP"/>
    </source>
</evidence>
<reference evidence="3" key="1">
    <citation type="submission" date="2025-08" db="UniProtKB">
        <authorList>
            <consortium name="RefSeq"/>
        </authorList>
    </citation>
    <scope>IDENTIFICATION</scope>
    <source>
        <tissue evidence="3">Whole sample</tissue>
    </source>
</reference>
<keyword evidence="2" id="KW-1185">Reference proteome</keyword>
<dbReference type="KEGG" id="cvn:111109801"/>
<proteinExistence type="predicted"/>
<feature type="chain" id="PRO_5034992003" evidence="1">
    <location>
        <begin position="17"/>
        <end position="390"/>
    </location>
</feature>
<evidence type="ECO:0000313" key="3">
    <source>
        <dbReference type="RefSeq" id="XP_022301745.1"/>
    </source>
</evidence>
<accession>A0A8B8BEE3</accession>
<name>A0A8B8BEE3_CRAVI</name>
<dbReference type="Proteomes" id="UP000694844">
    <property type="component" value="Chromosome 8"/>
</dbReference>
<dbReference type="AlphaFoldDB" id="A0A8B8BEE3"/>
<gene>
    <name evidence="3" type="primary">LOC111109801</name>
</gene>
<dbReference type="OrthoDB" id="10452525at2759"/>
<keyword evidence="1" id="KW-0732">Signal</keyword>
<feature type="signal peptide" evidence="1">
    <location>
        <begin position="1"/>
        <end position="16"/>
    </location>
</feature>
<sequence length="390" mass="43392">MRQFLVLAVVVVAAFSWPLKKKDSEKRYEHWIGAWNVGEDDVKTAPAEDTEHYKNMLLRDVDNLDKAISALLGGDLTAVQPVFENLGFLMYLAAHDAQNGDKDIAAEQVPDLGCVAKSSDIENCDHKFGSILMCVQQSVREVKRILTSDMDTVEKVAKMKGICNALGRESKKIFETAEKCYGDDKDEDENHWVAAWTATEEEIQNLPDSELGRFKKEMAFDLKNLIAAVNHILTTGGSQESHEAVGAFIYGAVYITKLDAENNEPSVPAADLPDGYNKGCTREDFENAGSCSLTFMNILFCIRGMSEDLLRRMDTMKPTEFVGFAKSAIALVADEAEYIEKKAGVCFPEKGVERRTFRLTSAASSQKKSSLSNVAKEELKRLLAEYLNRK</sequence>
<organism evidence="2 3">
    <name type="scientific">Crassostrea virginica</name>
    <name type="common">Eastern oyster</name>
    <dbReference type="NCBI Taxonomy" id="6565"/>
    <lineage>
        <taxon>Eukaryota</taxon>
        <taxon>Metazoa</taxon>
        <taxon>Spiralia</taxon>
        <taxon>Lophotrochozoa</taxon>
        <taxon>Mollusca</taxon>
        <taxon>Bivalvia</taxon>
        <taxon>Autobranchia</taxon>
        <taxon>Pteriomorphia</taxon>
        <taxon>Ostreida</taxon>
        <taxon>Ostreoidea</taxon>
        <taxon>Ostreidae</taxon>
        <taxon>Crassostrea</taxon>
    </lineage>
</organism>
<protein>
    <submittedName>
        <fullName evidence="3">Uncharacterized protein LOC111109801</fullName>
    </submittedName>
</protein>
<dbReference type="GeneID" id="111109801"/>
<evidence type="ECO:0000313" key="2">
    <source>
        <dbReference type="Proteomes" id="UP000694844"/>
    </source>
</evidence>
<dbReference type="RefSeq" id="XP_022301745.1">
    <property type="nucleotide sequence ID" value="XM_022446037.1"/>
</dbReference>